<evidence type="ECO:0000256" key="2">
    <source>
        <dbReference type="ARBA" id="ARBA00022692"/>
    </source>
</evidence>
<evidence type="ECO:0000256" key="3">
    <source>
        <dbReference type="ARBA" id="ARBA00022989"/>
    </source>
</evidence>
<gene>
    <name evidence="7" type="ORF">BJ980_000643</name>
</gene>
<protein>
    <submittedName>
        <fullName evidence="7">Membrane protein implicated in regulation of membrane protease activity</fullName>
    </submittedName>
</protein>
<dbReference type="Pfam" id="PF01957">
    <property type="entry name" value="NfeD"/>
    <property type="match status" value="1"/>
</dbReference>
<keyword evidence="4 5" id="KW-0472">Membrane</keyword>
<dbReference type="PANTHER" id="PTHR33507">
    <property type="entry name" value="INNER MEMBRANE PROTEIN YBBJ"/>
    <property type="match status" value="1"/>
</dbReference>
<dbReference type="Gene3D" id="2.40.50.140">
    <property type="entry name" value="Nucleic acid-binding proteins"/>
    <property type="match status" value="1"/>
</dbReference>
<dbReference type="RefSeq" id="WP_179500955.1">
    <property type="nucleotide sequence ID" value="NZ_JACCAA010000001.1"/>
</dbReference>
<dbReference type="SUPFAM" id="SSF141322">
    <property type="entry name" value="NfeD domain-like"/>
    <property type="match status" value="1"/>
</dbReference>
<keyword evidence="8" id="KW-1185">Reference proteome</keyword>
<evidence type="ECO:0000259" key="6">
    <source>
        <dbReference type="Pfam" id="PF01957"/>
    </source>
</evidence>
<feature type="domain" description="NfeD-like C-terminal" evidence="6">
    <location>
        <begin position="89"/>
        <end position="147"/>
    </location>
</feature>
<evidence type="ECO:0000313" key="7">
    <source>
        <dbReference type="EMBL" id="NYG57720.1"/>
    </source>
</evidence>
<keyword evidence="7" id="KW-0378">Hydrolase</keyword>
<evidence type="ECO:0000256" key="1">
    <source>
        <dbReference type="ARBA" id="ARBA00004141"/>
    </source>
</evidence>
<dbReference type="AlphaFoldDB" id="A0A7Y9UVK8"/>
<feature type="transmembrane region" description="Helical" evidence="5">
    <location>
        <begin position="42"/>
        <end position="69"/>
    </location>
</feature>
<dbReference type="InterPro" id="IPR012340">
    <property type="entry name" value="NA-bd_OB-fold"/>
</dbReference>
<proteinExistence type="predicted"/>
<organism evidence="7 8">
    <name type="scientific">Nocardioides daedukensis</name>
    <dbReference type="NCBI Taxonomy" id="634462"/>
    <lineage>
        <taxon>Bacteria</taxon>
        <taxon>Bacillati</taxon>
        <taxon>Actinomycetota</taxon>
        <taxon>Actinomycetes</taxon>
        <taxon>Propionibacteriales</taxon>
        <taxon>Nocardioidaceae</taxon>
        <taxon>Nocardioides</taxon>
    </lineage>
</organism>
<name>A0A7Y9UVK8_9ACTN</name>
<sequence length="153" mass="16344">MDWLREHAWETWLALSIGLGVLEMFSLDFVLLMLAAGAAVGMIAALLGLPLILQVLLAAGAAVLSLAVIRPTVVKRLHQGPELQLGHAKLIGQRAVVLEEITSTQAGLIKLDGEQWTARPYDESLAIAAGEAVEVLEIRGATAMVHPVPRLES</sequence>
<dbReference type="GO" id="GO:0008233">
    <property type="term" value="F:peptidase activity"/>
    <property type="evidence" value="ECO:0007669"/>
    <property type="project" value="UniProtKB-KW"/>
</dbReference>
<dbReference type="GO" id="GO:0006508">
    <property type="term" value="P:proteolysis"/>
    <property type="evidence" value="ECO:0007669"/>
    <property type="project" value="UniProtKB-KW"/>
</dbReference>
<keyword evidence="3 5" id="KW-1133">Transmembrane helix</keyword>
<dbReference type="GO" id="GO:0005886">
    <property type="term" value="C:plasma membrane"/>
    <property type="evidence" value="ECO:0007669"/>
    <property type="project" value="TreeGrafter"/>
</dbReference>
<evidence type="ECO:0000313" key="8">
    <source>
        <dbReference type="Proteomes" id="UP000540656"/>
    </source>
</evidence>
<evidence type="ECO:0000256" key="4">
    <source>
        <dbReference type="ARBA" id="ARBA00023136"/>
    </source>
</evidence>
<keyword evidence="2 5" id="KW-0812">Transmembrane</keyword>
<reference evidence="7 8" key="1">
    <citation type="submission" date="2020-07" db="EMBL/GenBank/DDBJ databases">
        <title>Sequencing the genomes of 1000 actinobacteria strains.</title>
        <authorList>
            <person name="Klenk H.-P."/>
        </authorList>
    </citation>
    <scope>NUCLEOTIDE SEQUENCE [LARGE SCALE GENOMIC DNA]</scope>
    <source>
        <strain evidence="7 8">DSM 23819</strain>
    </source>
</reference>
<keyword evidence="7" id="KW-0645">Protease</keyword>
<comment type="caution">
    <text evidence="7">The sequence shown here is derived from an EMBL/GenBank/DDBJ whole genome shotgun (WGS) entry which is preliminary data.</text>
</comment>
<dbReference type="Proteomes" id="UP000540656">
    <property type="component" value="Unassembled WGS sequence"/>
</dbReference>
<evidence type="ECO:0000256" key="5">
    <source>
        <dbReference type="SAM" id="Phobius"/>
    </source>
</evidence>
<dbReference type="EMBL" id="JACCAA010000001">
    <property type="protein sequence ID" value="NYG57720.1"/>
    <property type="molecule type" value="Genomic_DNA"/>
</dbReference>
<dbReference type="PANTHER" id="PTHR33507:SF3">
    <property type="entry name" value="INNER MEMBRANE PROTEIN YBBJ"/>
    <property type="match status" value="1"/>
</dbReference>
<accession>A0A7Y9UVK8</accession>
<dbReference type="InterPro" id="IPR052165">
    <property type="entry name" value="Membrane_assoc_protease"/>
</dbReference>
<dbReference type="InterPro" id="IPR002810">
    <property type="entry name" value="NfeD-like_C"/>
</dbReference>
<comment type="subcellular location">
    <subcellularLocation>
        <location evidence="1">Membrane</location>
        <topology evidence="1">Multi-pass membrane protein</topology>
    </subcellularLocation>
</comment>
<feature type="transmembrane region" description="Helical" evidence="5">
    <location>
        <begin position="12"/>
        <end position="36"/>
    </location>
</feature>